<dbReference type="PANTHER" id="PTHR12526:SF510">
    <property type="entry name" value="D-INOSITOL 3-PHOSPHATE GLYCOSYLTRANSFERASE"/>
    <property type="match status" value="1"/>
</dbReference>
<proteinExistence type="predicted"/>
<evidence type="ECO:0000259" key="4">
    <source>
        <dbReference type="Pfam" id="PF13439"/>
    </source>
</evidence>
<evidence type="ECO:0000313" key="5">
    <source>
        <dbReference type="EMBL" id="QJT07952.1"/>
    </source>
</evidence>
<keyword evidence="1" id="KW-0328">Glycosyltransferase</keyword>
<dbReference type="Proteomes" id="UP000503251">
    <property type="component" value="Chromosome"/>
</dbReference>
<feature type="domain" description="Glycosyl transferase family 1" evidence="3">
    <location>
        <begin position="190"/>
        <end position="339"/>
    </location>
</feature>
<protein>
    <submittedName>
        <fullName evidence="5">Glycosyltransferase family 4 protein</fullName>
    </submittedName>
</protein>
<accession>A0ABX6NBI4</accession>
<keyword evidence="6" id="KW-1185">Reference proteome</keyword>
<dbReference type="CDD" id="cd03801">
    <property type="entry name" value="GT4_PimA-like"/>
    <property type="match status" value="1"/>
</dbReference>
<evidence type="ECO:0000256" key="1">
    <source>
        <dbReference type="ARBA" id="ARBA00022676"/>
    </source>
</evidence>
<reference evidence="5 6" key="1">
    <citation type="submission" date="2019-04" db="EMBL/GenBank/DDBJ databases">
        <title>Isolation and culture of sulfate reducing bacteria from the cold seep of the South China Sea.</title>
        <authorList>
            <person name="Sun C."/>
            <person name="Liu R."/>
        </authorList>
    </citation>
    <scope>NUCLEOTIDE SEQUENCE [LARGE SCALE GENOMIC DNA]</scope>
    <source>
        <strain evidence="5 6">CS1</strain>
    </source>
</reference>
<organism evidence="5 6">
    <name type="scientific">Oceanidesulfovibrio marinus</name>
    <dbReference type="NCBI Taxonomy" id="370038"/>
    <lineage>
        <taxon>Bacteria</taxon>
        <taxon>Pseudomonadati</taxon>
        <taxon>Thermodesulfobacteriota</taxon>
        <taxon>Desulfovibrionia</taxon>
        <taxon>Desulfovibrionales</taxon>
        <taxon>Desulfovibrionaceae</taxon>
        <taxon>Oceanidesulfovibrio</taxon>
    </lineage>
</organism>
<dbReference type="InterPro" id="IPR028098">
    <property type="entry name" value="Glyco_trans_4-like_N"/>
</dbReference>
<gene>
    <name evidence="5" type="ORF">E8L03_02980</name>
</gene>
<keyword evidence="2" id="KW-0808">Transferase</keyword>
<evidence type="ECO:0000313" key="6">
    <source>
        <dbReference type="Proteomes" id="UP000503251"/>
    </source>
</evidence>
<dbReference type="InterPro" id="IPR001296">
    <property type="entry name" value="Glyco_trans_1"/>
</dbReference>
<feature type="domain" description="Glycosyltransferase subfamily 4-like N-terminal" evidence="4">
    <location>
        <begin position="16"/>
        <end position="177"/>
    </location>
</feature>
<evidence type="ECO:0000256" key="2">
    <source>
        <dbReference type="ARBA" id="ARBA00022679"/>
    </source>
</evidence>
<dbReference type="Pfam" id="PF13439">
    <property type="entry name" value="Glyco_transf_4"/>
    <property type="match status" value="1"/>
</dbReference>
<dbReference type="Gene3D" id="3.40.50.2000">
    <property type="entry name" value="Glycogen Phosphorylase B"/>
    <property type="match status" value="2"/>
</dbReference>
<dbReference type="PANTHER" id="PTHR12526">
    <property type="entry name" value="GLYCOSYLTRANSFERASE"/>
    <property type="match status" value="1"/>
</dbReference>
<name>A0ABX6NBI4_9BACT</name>
<dbReference type="EMBL" id="CP039543">
    <property type="protein sequence ID" value="QJT07952.1"/>
    <property type="molecule type" value="Genomic_DNA"/>
</dbReference>
<dbReference type="Pfam" id="PF00534">
    <property type="entry name" value="Glycos_transf_1"/>
    <property type="match status" value="1"/>
</dbReference>
<evidence type="ECO:0000259" key="3">
    <source>
        <dbReference type="Pfam" id="PF00534"/>
    </source>
</evidence>
<sequence>MTRDMNILIVARWPLGGIRTYIRYTYGHVSETCRITIVAPETHELQALRQDAARLGARLVTCGDGCARIAKAVHTELRRTSYSIVHSQGFISAATSYPACRLAGVPNVLTLHGILEERLLSGWKGSMKRAALSSIVRRLDGIHAVSNDILKNVENDIPGLRQNHPPRTVIENGIDTAWFAGCRLTHAGLRHELGIADHEFVFGFLGRMMPQKGFDILVDAAGMLAAENRRFRILAAASGDYVRESCEEIRCRELYDLFTIIPFQADPRRVYAAVDTLVMPSRWEAWGLVAVEALCSGTPLIASSCLGLRESLANTPAMMVPPENPQALADAMRAAMDTRRDTSARSQAFAAEACARFDSRKSTNRLLEFMNTVIANQRNASRPKRTAA</sequence>
<dbReference type="SUPFAM" id="SSF53756">
    <property type="entry name" value="UDP-Glycosyltransferase/glycogen phosphorylase"/>
    <property type="match status" value="1"/>
</dbReference>